<gene>
    <name evidence="1" type="ORF">EVAR_2651_1</name>
</gene>
<proteinExistence type="predicted"/>
<keyword evidence="2" id="KW-1185">Reference proteome</keyword>
<dbReference type="Proteomes" id="UP000299102">
    <property type="component" value="Unassembled WGS sequence"/>
</dbReference>
<comment type="caution">
    <text evidence="1">The sequence shown here is derived from an EMBL/GenBank/DDBJ whole genome shotgun (WGS) entry which is preliminary data.</text>
</comment>
<protein>
    <submittedName>
        <fullName evidence="1">Uncharacterized protein</fullName>
    </submittedName>
</protein>
<evidence type="ECO:0000313" key="2">
    <source>
        <dbReference type="Proteomes" id="UP000299102"/>
    </source>
</evidence>
<dbReference type="EMBL" id="BGZK01000009">
    <property type="protein sequence ID" value="GBP03221.1"/>
    <property type="molecule type" value="Genomic_DNA"/>
</dbReference>
<accession>A0A4C1SQ88</accession>
<reference evidence="1 2" key="1">
    <citation type="journal article" date="2019" name="Commun. Biol.">
        <title>The bagworm genome reveals a unique fibroin gene that provides high tensile strength.</title>
        <authorList>
            <person name="Kono N."/>
            <person name="Nakamura H."/>
            <person name="Ohtoshi R."/>
            <person name="Tomita M."/>
            <person name="Numata K."/>
            <person name="Arakawa K."/>
        </authorList>
    </citation>
    <scope>NUCLEOTIDE SEQUENCE [LARGE SCALE GENOMIC DNA]</scope>
</reference>
<sequence length="82" mass="8524">MDVCGDVDVCGCLGVWERVGVIAETLECIAQPLNSASLRRSIMSSTYKTLETRSAVRVTAANGSVHSKYRAALGAPPPSGAA</sequence>
<organism evidence="1 2">
    <name type="scientific">Eumeta variegata</name>
    <name type="common">Bagworm moth</name>
    <name type="synonym">Eumeta japonica</name>
    <dbReference type="NCBI Taxonomy" id="151549"/>
    <lineage>
        <taxon>Eukaryota</taxon>
        <taxon>Metazoa</taxon>
        <taxon>Ecdysozoa</taxon>
        <taxon>Arthropoda</taxon>
        <taxon>Hexapoda</taxon>
        <taxon>Insecta</taxon>
        <taxon>Pterygota</taxon>
        <taxon>Neoptera</taxon>
        <taxon>Endopterygota</taxon>
        <taxon>Lepidoptera</taxon>
        <taxon>Glossata</taxon>
        <taxon>Ditrysia</taxon>
        <taxon>Tineoidea</taxon>
        <taxon>Psychidae</taxon>
        <taxon>Oiketicinae</taxon>
        <taxon>Eumeta</taxon>
    </lineage>
</organism>
<dbReference type="AlphaFoldDB" id="A0A4C1SQ88"/>
<evidence type="ECO:0000313" key="1">
    <source>
        <dbReference type="EMBL" id="GBP03221.1"/>
    </source>
</evidence>
<name>A0A4C1SQ88_EUMVA</name>